<dbReference type="PATRIC" id="fig|1674920.3.peg.677"/>
<comment type="caution">
    <text evidence="1">The sequence shown here is derived from an EMBL/GenBank/DDBJ whole genome shotgun (WGS) entry which is preliminary data.</text>
</comment>
<dbReference type="RefSeq" id="WP_048724967.1">
    <property type="nucleotide sequence ID" value="NZ_LFMW01000008.1"/>
</dbReference>
<dbReference type="OrthoDB" id="6897671at2"/>
<reference evidence="1 2" key="1">
    <citation type="submission" date="2015-06" db="EMBL/GenBank/DDBJ databases">
        <title>Draft genome sequence of an Antarctic Pseudomonas sp. strain KG01 with full potential for biotechnological applications.</title>
        <authorList>
            <person name="Pavlov M.S."/>
            <person name="Lira F."/>
            <person name="Martinez J.L."/>
            <person name="Marshall S.H."/>
        </authorList>
    </citation>
    <scope>NUCLEOTIDE SEQUENCE [LARGE SCALE GENOMIC DNA]</scope>
    <source>
        <strain evidence="1 2">KG01</strain>
    </source>
</reference>
<dbReference type="AlphaFoldDB" id="A0A0J8ISY2"/>
<organism evidence="1 2">
    <name type="scientific">Pseudomonas fildesensis</name>
    <dbReference type="NCBI Taxonomy" id="1674920"/>
    <lineage>
        <taxon>Bacteria</taxon>
        <taxon>Pseudomonadati</taxon>
        <taxon>Pseudomonadota</taxon>
        <taxon>Gammaproteobacteria</taxon>
        <taxon>Pseudomonadales</taxon>
        <taxon>Pseudomonadaceae</taxon>
        <taxon>Pseudomonas</taxon>
    </lineage>
</organism>
<evidence type="ECO:0000313" key="1">
    <source>
        <dbReference type="EMBL" id="KMT54866.1"/>
    </source>
</evidence>
<accession>A0A0J8ISY2</accession>
<dbReference type="Proteomes" id="UP000037551">
    <property type="component" value="Unassembled WGS sequence"/>
</dbReference>
<protein>
    <submittedName>
        <fullName evidence="1">Uncharacterized protein</fullName>
    </submittedName>
</protein>
<dbReference type="EMBL" id="LFMW01000008">
    <property type="protein sequence ID" value="KMT54866.1"/>
    <property type="molecule type" value="Genomic_DNA"/>
</dbReference>
<gene>
    <name evidence="1" type="ORF">ACR52_13830</name>
</gene>
<name>A0A0J8ISY2_9PSED</name>
<evidence type="ECO:0000313" key="2">
    <source>
        <dbReference type="Proteomes" id="UP000037551"/>
    </source>
</evidence>
<proteinExistence type="predicted"/>
<sequence>MKIRITEAFSDQGTSHVKFHSHNGSGRALWNGTAPKIGEIVDVEIDLDEAFSWGKNITPSSSKTPQITVLNGTTQITAELMQGADEKCAALQLGDSIILIELDGPIAQKSGFVEVKATRIQLYPTNI</sequence>
<keyword evidence="2" id="KW-1185">Reference proteome</keyword>